<keyword evidence="2" id="KW-0238">DNA-binding</keyword>
<dbReference type="CDD" id="cd07377">
    <property type="entry name" value="WHTH_GntR"/>
    <property type="match status" value="1"/>
</dbReference>
<dbReference type="Pfam" id="PF07702">
    <property type="entry name" value="UTRA"/>
    <property type="match status" value="1"/>
</dbReference>
<dbReference type="Gene3D" id="1.10.10.10">
    <property type="entry name" value="Winged helix-like DNA-binding domain superfamily/Winged helix DNA-binding domain"/>
    <property type="match status" value="1"/>
</dbReference>
<dbReference type="InterPro" id="IPR050679">
    <property type="entry name" value="Bact_HTH_transcr_reg"/>
</dbReference>
<evidence type="ECO:0000256" key="3">
    <source>
        <dbReference type="ARBA" id="ARBA00023163"/>
    </source>
</evidence>
<dbReference type="GO" id="GO:0045892">
    <property type="term" value="P:negative regulation of DNA-templated transcription"/>
    <property type="evidence" value="ECO:0007669"/>
    <property type="project" value="TreeGrafter"/>
</dbReference>
<dbReference type="AlphaFoldDB" id="A0A2A6FRK5"/>
<dbReference type="InterPro" id="IPR011663">
    <property type="entry name" value="UTRA"/>
</dbReference>
<dbReference type="SUPFAM" id="SSF46785">
    <property type="entry name" value="Winged helix' DNA-binding domain"/>
    <property type="match status" value="1"/>
</dbReference>
<organism evidence="5 6">
    <name type="scientific">Candidatus Lumbricidiphila eiseniae</name>
    <dbReference type="NCBI Taxonomy" id="1969409"/>
    <lineage>
        <taxon>Bacteria</taxon>
        <taxon>Bacillati</taxon>
        <taxon>Actinomycetota</taxon>
        <taxon>Actinomycetes</taxon>
        <taxon>Micrococcales</taxon>
        <taxon>Microbacteriaceae</taxon>
        <taxon>Candidatus Lumbricidiphila</taxon>
    </lineage>
</organism>
<dbReference type="EMBL" id="NAEP01000036">
    <property type="protein sequence ID" value="PDQ35310.1"/>
    <property type="molecule type" value="Genomic_DNA"/>
</dbReference>
<dbReference type="SMART" id="SM00345">
    <property type="entry name" value="HTH_GNTR"/>
    <property type="match status" value="1"/>
</dbReference>
<dbReference type="PANTHER" id="PTHR44846:SF1">
    <property type="entry name" value="MANNOSYL-D-GLYCERATE TRANSPORT_METABOLISM SYSTEM REPRESSOR MNGR-RELATED"/>
    <property type="match status" value="1"/>
</dbReference>
<gene>
    <name evidence="5" type="ORF">B5766_06845</name>
</gene>
<dbReference type="SUPFAM" id="SSF64288">
    <property type="entry name" value="Chorismate lyase-like"/>
    <property type="match status" value="1"/>
</dbReference>
<dbReference type="GO" id="GO:0003700">
    <property type="term" value="F:DNA-binding transcription factor activity"/>
    <property type="evidence" value="ECO:0007669"/>
    <property type="project" value="InterPro"/>
</dbReference>
<dbReference type="InterPro" id="IPR000524">
    <property type="entry name" value="Tscrpt_reg_HTH_GntR"/>
</dbReference>
<evidence type="ECO:0000256" key="1">
    <source>
        <dbReference type="ARBA" id="ARBA00023015"/>
    </source>
</evidence>
<evidence type="ECO:0000313" key="6">
    <source>
        <dbReference type="Proteomes" id="UP000219994"/>
    </source>
</evidence>
<dbReference type="PANTHER" id="PTHR44846">
    <property type="entry name" value="MANNOSYL-D-GLYCERATE TRANSPORT/METABOLISM SYSTEM REPRESSOR MNGR-RELATED"/>
    <property type="match status" value="1"/>
</dbReference>
<evidence type="ECO:0000259" key="4">
    <source>
        <dbReference type="PROSITE" id="PS50949"/>
    </source>
</evidence>
<dbReference type="Proteomes" id="UP000219994">
    <property type="component" value="Unassembled WGS sequence"/>
</dbReference>
<proteinExistence type="predicted"/>
<sequence>MAAKYEVVLTELSATIAEMRPGDQLPTEQQLAEQFGVSSMTVRRALEVLSKTKRIVGIRGRGTFVAEPAVTKRMTLASFTDSMRAAGRTARAEVLSTSTARSDPETAAQFDIDESAPVFRIERLRFGDDTPLCIDRSALPTELFPGLLGNDLSGSLYEILMRRYGVSLSRAESRISAVMPSPEDAGLLRIEAGVPCLRVTARGSAASGEIAELTTSLYRGDLYELLVEPT</sequence>
<evidence type="ECO:0000313" key="5">
    <source>
        <dbReference type="EMBL" id="PDQ35310.1"/>
    </source>
</evidence>
<dbReference type="Gene3D" id="3.40.1410.10">
    <property type="entry name" value="Chorismate lyase-like"/>
    <property type="match status" value="1"/>
</dbReference>
<dbReference type="InterPro" id="IPR028978">
    <property type="entry name" value="Chorismate_lyase_/UTRA_dom_sf"/>
</dbReference>
<comment type="caution">
    <text evidence="5">The sequence shown here is derived from an EMBL/GenBank/DDBJ whole genome shotgun (WGS) entry which is preliminary data.</text>
</comment>
<dbReference type="InterPro" id="IPR036390">
    <property type="entry name" value="WH_DNA-bd_sf"/>
</dbReference>
<name>A0A2A6FRK5_9MICO</name>
<dbReference type="PROSITE" id="PS50949">
    <property type="entry name" value="HTH_GNTR"/>
    <property type="match status" value="1"/>
</dbReference>
<protein>
    <recommendedName>
        <fullName evidence="4">HTH gntR-type domain-containing protein</fullName>
    </recommendedName>
</protein>
<accession>A0A2A6FRK5</accession>
<keyword evidence="3" id="KW-0804">Transcription</keyword>
<dbReference type="SMART" id="SM00866">
    <property type="entry name" value="UTRA"/>
    <property type="match status" value="1"/>
</dbReference>
<feature type="domain" description="HTH gntR-type" evidence="4">
    <location>
        <begin position="2"/>
        <end position="68"/>
    </location>
</feature>
<evidence type="ECO:0000256" key="2">
    <source>
        <dbReference type="ARBA" id="ARBA00023125"/>
    </source>
</evidence>
<dbReference type="GO" id="GO:0003677">
    <property type="term" value="F:DNA binding"/>
    <property type="evidence" value="ECO:0007669"/>
    <property type="project" value="UniProtKB-KW"/>
</dbReference>
<keyword evidence="1" id="KW-0805">Transcription regulation</keyword>
<dbReference type="Pfam" id="PF00392">
    <property type="entry name" value="GntR"/>
    <property type="match status" value="1"/>
</dbReference>
<reference evidence="6" key="1">
    <citation type="submission" date="2017-03" db="EMBL/GenBank/DDBJ databases">
        <authorList>
            <person name="Lund M.B."/>
        </authorList>
    </citation>
    <scope>NUCLEOTIDE SEQUENCE [LARGE SCALE GENOMIC DNA]</scope>
</reference>
<dbReference type="InterPro" id="IPR036388">
    <property type="entry name" value="WH-like_DNA-bd_sf"/>
</dbReference>
<dbReference type="PRINTS" id="PR00035">
    <property type="entry name" value="HTHGNTR"/>
</dbReference>